<comment type="caution">
    <text evidence="2">The sequence shown here is derived from an EMBL/GenBank/DDBJ whole genome shotgun (WGS) entry which is preliminary data.</text>
</comment>
<evidence type="ECO:0000313" key="4">
    <source>
        <dbReference type="Proteomes" id="UP000531463"/>
    </source>
</evidence>
<dbReference type="GO" id="GO:0003887">
    <property type="term" value="F:DNA-directed DNA polymerase activity"/>
    <property type="evidence" value="ECO:0007669"/>
    <property type="project" value="InterPro"/>
</dbReference>
<dbReference type="AlphaFoldDB" id="A0A3K4GF92"/>
<gene>
    <name evidence="1" type="ORF">GAI89_14090</name>
    <name evidence="2" type="ORF">GP979_16250</name>
</gene>
<dbReference type="GO" id="GO:0006260">
    <property type="term" value="P:DNA replication"/>
    <property type="evidence" value="ECO:0007669"/>
    <property type="project" value="InterPro"/>
</dbReference>
<reference evidence="2 3" key="1">
    <citation type="submission" date="2019-12" db="EMBL/GenBank/DDBJ databases">
        <title>Enteriobacteria Tanzani isolates_8377-8380.</title>
        <authorList>
            <person name="Subbiah M."/>
            <person name="Call D."/>
        </authorList>
    </citation>
    <scope>NUCLEOTIDE SEQUENCE [LARGE SCALE GENOMIC DNA]</scope>
    <source>
        <strain evidence="2 3">8379wE6</strain>
    </source>
</reference>
<sequence length="50" mass="5927">MFRRRRVDNVRHNIAEKSKEKQNKVNVDLAASGMEYRERLNIPVITEQVS</sequence>
<dbReference type="GO" id="GO:0003677">
    <property type="term" value="F:DNA binding"/>
    <property type="evidence" value="ECO:0007669"/>
    <property type="project" value="InterPro"/>
</dbReference>
<protein>
    <submittedName>
        <fullName evidence="2">DNA polymerase III subunit theta</fullName>
    </submittedName>
</protein>
<dbReference type="InterPro" id="IPR009052">
    <property type="entry name" value="DNA_pol_III_theta_bac"/>
</dbReference>
<evidence type="ECO:0000313" key="1">
    <source>
        <dbReference type="EMBL" id="EFH6095778.1"/>
    </source>
</evidence>
<evidence type="ECO:0000313" key="3">
    <source>
        <dbReference type="Proteomes" id="UP000436482"/>
    </source>
</evidence>
<name>A0A3K4GF92_ECOLX</name>
<dbReference type="Proteomes" id="UP000531463">
    <property type="component" value="Unassembled WGS sequence"/>
</dbReference>
<dbReference type="EMBL" id="AASWKH010000012">
    <property type="protein sequence ID" value="EFH6095778.1"/>
    <property type="molecule type" value="Genomic_DNA"/>
</dbReference>
<proteinExistence type="predicted"/>
<organism evidence="2 3">
    <name type="scientific">Escherichia coli</name>
    <dbReference type="NCBI Taxonomy" id="562"/>
    <lineage>
        <taxon>Bacteria</taxon>
        <taxon>Pseudomonadati</taxon>
        <taxon>Pseudomonadota</taxon>
        <taxon>Gammaproteobacteria</taxon>
        <taxon>Enterobacterales</taxon>
        <taxon>Enterobacteriaceae</taxon>
        <taxon>Escherichia</taxon>
    </lineage>
</organism>
<dbReference type="Gene3D" id="1.20.58.250">
    <property type="entry name" value="DNA polymerase III-theta"/>
    <property type="match status" value="1"/>
</dbReference>
<dbReference type="EMBL" id="WTQQ01000250">
    <property type="protein sequence ID" value="MWR89832.1"/>
    <property type="molecule type" value="Genomic_DNA"/>
</dbReference>
<evidence type="ECO:0000313" key="2">
    <source>
        <dbReference type="EMBL" id="MWR89832.1"/>
    </source>
</evidence>
<reference evidence="1 4" key="2">
    <citation type="submission" date="2019-12" db="EMBL/GenBank/DDBJ databases">
        <authorList>
            <consortium name="NARMS: The National Antimicrobial Resistance Monitoring System"/>
        </authorList>
    </citation>
    <scope>NUCLEOTIDE SEQUENCE [LARGE SCALE GENOMIC DNA]</scope>
    <source>
        <strain evidence="1 4">CVM N19EC0510</strain>
    </source>
</reference>
<dbReference type="Proteomes" id="UP000436482">
    <property type="component" value="Unassembled WGS sequence"/>
</dbReference>
<dbReference type="SUPFAM" id="SSF46575">
    <property type="entry name" value="DNA polymerase III theta subunit-like"/>
    <property type="match status" value="1"/>
</dbReference>
<dbReference type="InterPro" id="IPR036745">
    <property type="entry name" value="PolIII_theta_sf"/>
</dbReference>
<dbReference type="Pfam" id="PF06440">
    <property type="entry name" value="DNA_pol3_theta"/>
    <property type="match status" value="1"/>
</dbReference>
<accession>A0A3K4GF92</accession>